<dbReference type="InterPro" id="IPR001509">
    <property type="entry name" value="Epimerase_deHydtase"/>
</dbReference>
<evidence type="ECO:0000256" key="2">
    <source>
        <dbReference type="ARBA" id="ARBA00022676"/>
    </source>
</evidence>
<dbReference type="Gene3D" id="3.90.25.10">
    <property type="entry name" value="UDP-galactose 4-epimerase, domain 1"/>
    <property type="match status" value="1"/>
</dbReference>
<dbReference type="AlphaFoldDB" id="A0A0C2S600"/>
<evidence type="ECO:0000256" key="3">
    <source>
        <dbReference type="ARBA" id="ARBA00022679"/>
    </source>
</evidence>
<evidence type="ECO:0000256" key="4">
    <source>
        <dbReference type="SAM" id="Phobius"/>
    </source>
</evidence>
<dbReference type="Gene3D" id="3.40.50.720">
    <property type="entry name" value="NAD(P)-binding Rossmann-like Domain"/>
    <property type="match status" value="1"/>
</dbReference>
<proteinExistence type="inferred from homology"/>
<name>A0A0C2S600_AMAMK</name>
<dbReference type="InterPro" id="IPR001173">
    <property type="entry name" value="Glyco_trans_2-like"/>
</dbReference>
<dbReference type="Proteomes" id="UP000054549">
    <property type="component" value="Unassembled WGS sequence"/>
</dbReference>
<dbReference type="Pfam" id="PF00535">
    <property type="entry name" value="Glycos_transf_2"/>
    <property type="match status" value="1"/>
</dbReference>
<keyword evidence="4" id="KW-0472">Membrane</keyword>
<reference evidence="7 8" key="1">
    <citation type="submission" date="2014-04" db="EMBL/GenBank/DDBJ databases">
        <title>Evolutionary Origins and Diversification of the Mycorrhizal Mutualists.</title>
        <authorList>
            <consortium name="DOE Joint Genome Institute"/>
            <consortium name="Mycorrhizal Genomics Consortium"/>
            <person name="Kohler A."/>
            <person name="Kuo A."/>
            <person name="Nagy L.G."/>
            <person name="Floudas D."/>
            <person name="Copeland A."/>
            <person name="Barry K.W."/>
            <person name="Cichocki N."/>
            <person name="Veneault-Fourrey C."/>
            <person name="LaButti K."/>
            <person name="Lindquist E.A."/>
            <person name="Lipzen A."/>
            <person name="Lundell T."/>
            <person name="Morin E."/>
            <person name="Murat C."/>
            <person name="Riley R."/>
            <person name="Ohm R."/>
            <person name="Sun H."/>
            <person name="Tunlid A."/>
            <person name="Henrissat B."/>
            <person name="Grigoriev I.V."/>
            <person name="Hibbett D.S."/>
            <person name="Martin F."/>
        </authorList>
    </citation>
    <scope>NUCLEOTIDE SEQUENCE [LARGE SCALE GENOMIC DNA]</scope>
    <source>
        <strain evidence="7 8">Koide BX008</strain>
    </source>
</reference>
<sequence>MGGMGTIHEENDLIVYVENHLMSLNLVSACIRSGIKRFFYASSACVYPDSLQGDPSSDIALRESDAWVGLRGAPRPQGLYGLEKFNMELSLLQLSESSNFDIRLARFHNVYGPGGAWNNGREKAPAALLRKAHALKVSKDHHMTFEIWGDGSQRRSFLWIGDAVEAVLRLFYSETEKGPVNIGSDTALSIQDLAELALSVTQIDPSHVIFNYLPEKPVGVASRNSDNTRVLSALGKYKIYSLLPSDIVKDLKQSKVLWLDADRITFAALLPVTSRGTDDPATCLNHLSNFAASFVKTTWRDTQSVGGPRFHAKIYLAIDHDDEYLLSPTENDTNRAEAVLRRAGLADIVTIRCYHPRGHVCSIWRQCAKQAWKDKCEYFVLLGDDVVLRDEGWMRDIHAEFQRLSTSQRVPCGFGCVAFTDLSFPGMPTFPIIHRTHLDIFKGVVVPDIFLNQDGDPFLFQLYRRWGCSSMLQCSLTNGIGGSNNARYTKQHAIGWKFETLDNAVMEASQWLVLNHSDAQTKLTLDIVIPCYRVDLPILEGILSLKPSDTCSTMFIIIIDNPNSTDTYKLEHQYNKRPDIRIRQNEKNIGASGSRNRGMDESSADWIAFLDDDIIPHLDLLIEAEKAIRKHPTAAGFVGNAQFPPSDTIFTTAVRIAGITFFWDIATKISDDVPWGVTANLIARRNVRDEVKYSLIYPKTGGGEDIQFCRDKRAYSLSHGDKGFMGAPEVIVTHPWWNNGGRSYRRFYMWSYGDGALVKRFPELSYWDHCFNSAEMLFLSVLSLTILPFLLPLPTAFLISTKFMASVVTANIVHDLYRHLWRDAERHQTMNTTLAGPSYVIAVFEGALIRMASEMGRLHGMMSRSELSMIGRRFDWFAGRWGDGPRAEERKNSVQRATLTIAIFCYVLII</sequence>
<organism evidence="7 8">
    <name type="scientific">Amanita muscaria (strain Koide BX008)</name>
    <dbReference type="NCBI Taxonomy" id="946122"/>
    <lineage>
        <taxon>Eukaryota</taxon>
        <taxon>Fungi</taxon>
        <taxon>Dikarya</taxon>
        <taxon>Basidiomycota</taxon>
        <taxon>Agaricomycotina</taxon>
        <taxon>Agaricomycetes</taxon>
        <taxon>Agaricomycetidae</taxon>
        <taxon>Agaricales</taxon>
        <taxon>Pluteineae</taxon>
        <taxon>Amanitaceae</taxon>
        <taxon>Amanita</taxon>
    </lineage>
</organism>
<dbReference type="InParanoid" id="A0A0C2S600"/>
<dbReference type="STRING" id="946122.A0A0C2S600"/>
<dbReference type="SUPFAM" id="SSF51735">
    <property type="entry name" value="NAD(P)-binding Rossmann-fold domains"/>
    <property type="match status" value="1"/>
</dbReference>
<dbReference type="InterPro" id="IPR029044">
    <property type="entry name" value="Nucleotide-diphossugar_trans"/>
</dbReference>
<dbReference type="InterPro" id="IPR036291">
    <property type="entry name" value="NAD(P)-bd_dom_sf"/>
</dbReference>
<dbReference type="Gene3D" id="3.90.550.10">
    <property type="entry name" value="Spore Coat Polysaccharide Biosynthesis Protein SpsA, Chain A"/>
    <property type="match status" value="1"/>
</dbReference>
<comment type="similarity">
    <text evidence="1">Belongs to the glycosyltransferase 2 family.</text>
</comment>
<evidence type="ECO:0000256" key="1">
    <source>
        <dbReference type="ARBA" id="ARBA00006739"/>
    </source>
</evidence>
<protein>
    <submittedName>
        <fullName evidence="7">Glycosyltransferase family 2 protein</fullName>
    </submittedName>
</protein>
<keyword evidence="4" id="KW-0812">Transmembrane</keyword>
<dbReference type="PANTHER" id="PTHR43179">
    <property type="entry name" value="RHAMNOSYLTRANSFERASE WBBL"/>
    <property type="match status" value="1"/>
</dbReference>
<dbReference type="PANTHER" id="PTHR43179:SF12">
    <property type="entry name" value="GALACTOFURANOSYLTRANSFERASE GLFT2"/>
    <property type="match status" value="1"/>
</dbReference>
<keyword evidence="4" id="KW-1133">Transmembrane helix</keyword>
<dbReference type="SUPFAM" id="SSF53448">
    <property type="entry name" value="Nucleotide-diphospho-sugar transferases"/>
    <property type="match status" value="1"/>
</dbReference>
<accession>A0A0C2S600</accession>
<dbReference type="Pfam" id="PF01370">
    <property type="entry name" value="Epimerase"/>
    <property type="match status" value="1"/>
</dbReference>
<keyword evidence="3 7" id="KW-0808">Transferase</keyword>
<gene>
    <name evidence="7" type="ORF">M378DRAFT_200612</name>
</gene>
<feature type="transmembrane region" description="Helical" evidence="4">
    <location>
        <begin position="776"/>
        <end position="799"/>
    </location>
</feature>
<evidence type="ECO:0000259" key="5">
    <source>
        <dbReference type="Pfam" id="PF00535"/>
    </source>
</evidence>
<dbReference type="CDD" id="cd00761">
    <property type="entry name" value="Glyco_tranf_GTA_type"/>
    <property type="match status" value="1"/>
</dbReference>
<dbReference type="HOGENOM" id="CLU_005635_0_0_1"/>
<keyword evidence="8" id="KW-1185">Reference proteome</keyword>
<keyword evidence="2" id="KW-0328">Glycosyltransferase</keyword>
<dbReference type="GO" id="GO:0016757">
    <property type="term" value="F:glycosyltransferase activity"/>
    <property type="evidence" value="ECO:0007669"/>
    <property type="project" value="UniProtKB-KW"/>
</dbReference>
<evidence type="ECO:0000313" key="8">
    <source>
        <dbReference type="Proteomes" id="UP000054549"/>
    </source>
</evidence>
<feature type="domain" description="Glycosyltransferase 2-like" evidence="5">
    <location>
        <begin position="527"/>
        <end position="634"/>
    </location>
</feature>
<dbReference type="EMBL" id="KN818345">
    <property type="protein sequence ID" value="KIL58175.1"/>
    <property type="molecule type" value="Genomic_DNA"/>
</dbReference>
<dbReference type="OrthoDB" id="331544at2759"/>
<evidence type="ECO:0000313" key="7">
    <source>
        <dbReference type="EMBL" id="KIL58175.1"/>
    </source>
</evidence>
<evidence type="ECO:0000259" key="6">
    <source>
        <dbReference type="Pfam" id="PF01370"/>
    </source>
</evidence>
<feature type="domain" description="NAD-dependent epimerase/dehydratase" evidence="6">
    <location>
        <begin position="12"/>
        <end position="183"/>
    </location>
</feature>